<dbReference type="PANTHER" id="PTHR23090:SF7">
    <property type="entry name" value="NH(3)-DEPENDENT NAD(+) SYNTHETASE"/>
    <property type="match status" value="1"/>
</dbReference>
<dbReference type="EMBL" id="JRVJ01000019">
    <property type="protein sequence ID" value="KGM18227.1"/>
    <property type="molecule type" value="Genomic_DNA"/>
</dbReference>
<organism evidence="12 13">
    <name type="scientific">Corynebacterium auriscanis</name>
    <dbReference type="NCBI Taxonomy" id="99807"/>
    <lineage>
        <taxon>Bacteria</taxon>
        <taxon>Bacillati</taxon>
        <taxon>Actinomycetota</taxon>
        <taxon>Actinomycetes</taxon>
        <taxon>Mycobacteriales</taxon>
        <taxon>Corynebacteriaceae</taxon>
        <taxon>Corynebacterium</taxon>
    </lineage>
</organism>
<evidence type="ECO:0000256" key="1">
    <source>
        <dbReference type="ARBA" id="ARBA00005859"/>
    </source>
</evidence>
<dbReference type="GO" id="GO:0008795">
    <property type="term" value="F:NAD+ synthase activity"/>
    <property type="evidence" value="ECO:0007669"/>
    <property type="project" value="UniProtKB-UniRule"/>
</dbReference>
<dbReference type="SUPFAM" id="SSF52402">
    <property type="entry name" value="Adenine nucleotide alpha hydrolases-like"/>
    <property type="match status" value="1"/>
</dbReference>
<evidence type="ECO:0000256" key="2">
    <source>
        <dbReference type="ARBA" id="ARBA00022598"/>
    </source>
</evidence>
<dbReference type="RefSeq" id="WP_035115447.1">
    <property type="nucleotide sequence ID" value="NZ_CP047046.1"/>
</dbReference>
<gene>
    <name evidence="8" type="primary">nadE</name>
    <name evidence="12" type="ORF">MA47_09100</name>
</gene>
<evidence type="ECO:0000313" key="12">
    <source>
        <dbReference type="EMBL" id="KGM18227.1"/>
    </source>
</evidence>
<dbReference type="GO" id="GO:0005737">
    <property type="term" value="C:cytoplasm"/>
    <property type="evidence" value="ECO:0007669"/>
    <property type="project" value="InterPro"/>
</dbReference>
<feature type="binding site" description="in other chain" evidence="8">
    <location>
        <position position="160"/>
    </location>
    <ligand>
        <name>deamido-NAD(+)</name>
        <dbReference type="ChEBI" id="CHEBI:58437"/>
        <note>ligand shared between two neighboring subunits</note>
    </ligand>
</feature>
<dbReference type="NCBIfam" id="NF001979">
    <property type="entry name" value="PRK00768.1"/>
    <property type="match status" value="1"/>
</dbReference>
<dbReference type="Pfam" id="PF02540">
    <property type="entry name" value="NAD_synthase"/>
    <property type="match status" value="1"/>
</dbReference>
<dbReference type="GO" id="GO:0004359">
    <property type="term" value="F:glutaminase activity"/>
    <property type="evidence" value="ECO:0007669"/>
    <property type="project" value="InterPro"/>
</dbReference>
<comment type="caution">
    <text evidence="12">The sequence shown here is derived from an EMBL/GenBank/DDBJ whole genome shotgun (WGS) entry which is preliminary data.</text>
</comment>
<proteinExistence type="inferred from homology"/>
<protein>
    <recommendedName>
        <fullName evidence="8 10">NH(3)-dependent NAD(+) synthetase</fullName>
        <ecNumber evidence="8 10">6.3.1.5</ecNumber>
    </recommendedName>
</protein>
<keyword evidence="3 8" id="KW-0479">Metal-binding</keyword>
<evidence type="ECO:0000313" key="13">
    <source>
        <dbReference type="Proteomes" id="UP000030145"/>
    </source>
</evidence>
<comment type="function">
    <text evidence="8">Catalyzes the ATP-dependent amidation of deamido-NAD to form NAD. Uses ammonia as a nitrogen source.</text>
</comment>
<dbReference type="GeneID" id="300552314"/>
<evidence type="ECO:0000256" key="8">
    <source>
        <dbReference type="HAMAP-Rule" id="MF_00193"/>
    </source>
</evidence>
<feature type="binding site" evidence="8">
    <location>
        <position position="209"/>
    </location>
    <ligand>
        <name>ATP</name>
        <dbReference type="ChEBI" id="CHEBI:30616"/>
    </ligand>
</feature>
<keyword evidence="6 8" id="KW-0460">Magnesium</keyword>
<dbReference type="UniPathway" id="UPA00253">
    <property type="reaction ID" value="UER00333"/>
</dbReference>
<keyword evidence="13" id="KW-1185">Reference proteome</keyword>
<evidence type="ECO:0000259" key="11">
    <source>
        <dbReference type="Pfam" id="PF02540"/>
    </source>
</evidence>
<dbReference type="CDD" id="cd00553">
    <property type="entry name" value="NAD_synthase"/>
    <property type="match status" value="1"/>
</dbReference>
<dbReference type="AlphaFoldDB" id="A0A0A2DKC5"/>
<dbReference type="InterPro" id="IPR022310">
    <property type="entry name" value="NAD/GMP_synthase"/>
</dbReference>
<accession>A0A0A2DKC5</accession>
<feature type="binding site" evidence="8">
    <location>
        <position position="180"/>
    </location>
    <ligand>
        <name>ATP</name>
        <dbReference type="ChEBI" id="CHEBI:30616"/>
    </ligand>
</feature>
<dbReference type="HAMAP" id="MF_00193">
    <property type="entry name" value="NadE_ammonia_dep"/>
    <property type="match status" value="1"/>
</dbReference>
<feature type="binding site" description="in other chain" evidence="8">
    <location>
        <position position="193"/>
    </location>
    <ligand>
        <name>deamido-NAD(+)</name>
        <dbReference type="ChEBI" id="CHEBI:58437"/>
        <note>ligand shared between two neighboring subunits</note>
    </ligand>
</feature>
<feature type="binding site" description="in other chain" evidence="8">
    <location>
        <begin position="280"/>
        <end position="281"/>
    </location>
    <ligand>
        <name>deamido-NAD(+)</name>
        <dbReference type="ChEBI" id="CHEBI:58437"/>
        <note>ligand shared between two neighboring subunits</note>
    </ligand>
</feature>
<dbReference type="Gene3D" id="3.40.50.620">
    <property type="entry name" value="HUPs"/>
    <property type="match status" value="1"/>
</dbReference>
<dbReference type="GO" id="GO:0046872">
    <property type="term" value="F:metal ion binding"/>
    <property type="evidence" value="ECO:0007669"/>
    <property type="project" value="UniProtKB-KW"/>
</dbReference>
<dbReference type="InterPro" id="IPR022926">
    <property type="entry name" value="NH(3)-dep_NAD(+)_synth"/>
</dbReference>
<name>A0A0A2DKC5_9CORY</name>
<reference evidence="12 13" key="1">
    <citation type="submission" date="2014-10" db="EMBL/GenBank/DDBJ databases">
        <title>Whole Genome sequence of Corynebacterium auriscanis strain CIP 106629.</title>
        <authorList>
            <person name="Hassan S.S."/>
            <person name="Jamal S.B."/>
            <person name="Tiwari S."/>
            <person name="Oliveira L.D.C."/>
            <person name="Souza F."/>
            <person name="Mariano D.C."/>
            <person name="Almeida S."/>
            <person name="Dorella F."/>
            <person name="Pereira F."/>
            <person name="Carvalho A."/>
            <person name="Leal C.A."/>
            <person name="Soares S.D.C."/>
            <person name="Figueiredo H.C."/>
            <person name="Silva A."/>
            <person name="Azevedo V.A."/>
        </authorList>
    </citation>
    <scope>NUCLEOTIDE SEQUENCE [LARGE SCALE GENOMIC DNA]</scope>
    <source>
        <strain evidence="12 13">CIP 106629</strain>
    </source>
</reference>
<feature type="domain" description="NAD/GMP synthase" evidence="11">
    <location>
        <begin position="29"/>
        <end position="285"/>
    </location>
</feature>
<comment type="subunit">
    <text evidence="8">Homodimer.</text>
</comment>
<comment type="catalytic activity">
    <reaction evidence="8 10">
        <text>deamido-NAD(+) + NH4(+) + ATP = AMP + diphosphate + NAD(+) + H(+)</text>
        <dbReference type="Rhea" id="RHEA:21188"/>
        <dbReference type="ChEBI" id="CHEBI:15378"/>
        <dbReference type="ChEBI" id="CHEBI:28938"/>
        <dbReference type="ChEBI" id="CHEBI:30616"/>
        <dbReference type="ChEBI" id="CHEBI:33019"/>
        <dbReference type="ChEBI" id="CHEBI:57540"/>
        <dbReference type="ChEBI" id="CHEBI:58437"/>
        <dbReference type="ChEBI" id="CHEBI:456215"/>
        <dbReference type="EC" id="6.3.1.5"/>
    </reaction>
</comment>
<dbReference type="GO" id="GO:0005524">
    <property type="term" value="F:ATP binding"/>
    <property type="evidence" value="ECO:0007669"/>
    <property type="project" value="UniProtKB-UniRule"/>
</dbReference>
<keyword evidence="4 8" id="KW-0547">Nucleotide-binding</keyword>
<evidence type="ECO:0000256" key="6">
    <source>
        <dbReference type="ARBA" id="ARBA00022842"/>
    </source>
</evidence>
<sequence length="295" mass="32292">MSTTDPRPLQRRIIEELHTRPTIEPAQEITTRVKFLVDYLKKTRAKGYVLGISGGQDSTLAGKLAQMAVEQFNEEQAGWAEADPHTDPSSPTPATFIAVRLPYGVQADEDDAQIALQFIQPSESVVVNIEDSTDAMAAATATALDIDNITDFNKGNVKARQRMIAQYAIAGQRGLLVIGTDHAAEAVTGFYTKHGDGAADVVPLAGLTKNQGAAMLRELDAPETTWKKVPTADLEEDRPALPDEEALGVRYTDIDAYLQGEGVSDEAAARIEHLWFTSRHKRTTPATPHDTWWRE</sequence>
<evidence type="ECO:0000256" key="5">
    <source>
        <dbReference type="ARBA" id="ARBA00022840"/>
    </source>
</evidence>
<dbReference type="NCBIfam" id="TIGR00552">
    <property type="entry name" value="nadE"/>
    <property type="match status" value="1"/>
</dbReference>
<feature type="binding site" evidence="8">
    <location>
        <position position="185"/>
    </location>
    <ligand>
        <name>Mg(2+)</name>
        <dbReference type="ChEBI" id="CHEBI:18420"/>
    </ligand>
</feature>
<dbReference type="PANTHER" id="PTHR23090">
    <property type="entry name" value="NH 3 /GLUTAMINE-DEPENDENT NAD + SYNTHETASE"/>
    <property type="match status" value="1"/>
</dbReference>
<keyword evidence="2 8" id="KW-0436">Ligase</keyword>
<evidence type="ECO:0000256" key="7">
    <source>
        <dbReference type="ARBA" id="ARBA00023027"/>
    </source>
</evidence>
<evidence type="ECO:0000256" key="9">
    <source>
        <dbReference type="RuleBase" id="RU003811"/>
    </source>
</evidence>
<dbReference type="GO" id="GO:0003952">
    <property type="term" value="F:NAD+ synthase (glutamine-hydrolyzing) activity"/>
    <property type="evidence" value="ECO:0007669"/>
    <property type="project" value="InterPro"/>
</dbReference>
<feature type="binding site" evidence="8">
    <location>
        <begin position="51"/>
        <end position="58"/>
    </location>
    <ligand>
        <name>ATP</name>
        <dbReference type="ChEBI" id="CHEBI:30616"/>
    </ligand>
</feature>
<dbReference type="Proteomes" id="UP000030145">
    <property type="component" value="Unassembled WGS sequence"/>
</dbReference>
<evidence type="ECO:0000256" key="10">
    <source>
        <dbReference type="RuleBase" id="RU003812"/>
    </source>
</evidence>
<evidence type="ECO:0000256" key="3">
    <source>
        <dbReference type="ARBA" id="ARBA00022723"/>
    </source>
</evidence>
<keyword evidence="7 8" id="KW-0520">NAD</keyword>
<dbReference type="GO" id="GO:0009435">
    <property type="term" value="P:NAD+ biosynthetic process"/>
    <property type="evidence" value="ECO:0007669"/>
    <property type="project" value="UniProtKB-UniRule"/>
</dbReference>
<evidence type="ECO:0000256" key="4">
    <source>
        <dbReference type="ARBA" id="ARBA00022741"/>
    </source>
</evidence>
<dbReference type="InterPro" id="IPR003694">
    <property type="entry name" value="NAD_synthase"/>
</dbReference>
<dbReference type="InterPro" id="IPR014729">
    <property type="entry name" value="Rossmann-like_a/b/a_fold"/>
</dbReference>
<feature type="binding site" evidence="8">
    <location>
        <position position="231"/>
    </location>
    <ligand>
        <name>ATP</name>
        <dbReference type="ChEBI" id="CHEBI:30616"/>
    </ligand>
</feature>
<keyword evidence="5 8" id="KW-0067">ATP-binding</keyword>
<feature type="binding site" evidence="8">
    <location>
        <position position="57"/>
    </location>
    <ligand>
        <name>Mg(2+)</name>
        <dbReference type="ChEBI" id="CHEBI:18420"/>
    </ligand>
</feature>
<feature type="binding site" evidence="8">
    <location>
        <position position="200"/>
    </location>
    <ligand>
        <name>deamido-NAD(+)</name>
        <dbReference type="ChEBI" id="CHEBI:58437"/>
        <note>ligand shared between two neighboring subunits</note>
    </ligand>
</feature>
<dbReference type="EC" id="6.3.1.5" evidence="8 10"/>
<comment type="pathway">
    <text evidence="8">Cofactor biosynthesis; NAD(+) biosynthesis; NAD(+) from deamido-NAD(+) (ammonia route): step 1/1.</text>
</comment>
<comment type="similarity">
    <text evidence="1 8 9">Belongs to the NAD synthetase family.</text>
</comment>